<gene>
    <name evidence="1" type="ORF">HJG59_011389</name>
</gene>
<name>A0A7J8GR30_MOLMO</name>
<keyword evidence="2" id="KW-1185">Reference proteome</keyword>
<organism evidence="1 2">
    <name type="scientific">Molossus molossus</name>
    <name type="common">Pallas' mastiff bat</name>
    <name type="synonym">Vespertilio molossus</name>
    <dbReference type="NCBI Taxonomy" id="27622"/>
    <lineage>
        <taxon>Eukaryota</taxon>
        <taxon>Metazoa</taxon>
        <taxon>Chordata</taxon>
        <taxon>Craniata</taxon>
        <taxon>Vertebrata</taxon>
        <taxon>Euteleostomi</taxon>
        <taxon>Mammalia</taxon>
        <taxon>Eutheria</taxon>
        <taxon>Laurasiatheria</taxon>
        <taxon>Chiroptera</taxon>
        <taxon>Yangochiroptera</taxon>
        <taxon>Molossidae</taxon>
        <taxon>Molossus</taxon>
    </lineage>
</organism>
<proteinExistence type="predicted"/>
<dbReference type="Proteomes" id="UP000550707">
    <property type="component" value="Unassembled WGS sequence"/>
</dbReference>
<protein>
    <submittedName>
        <fullName evidence="1">Uncharacterized protein</fullName>
    </submittedName>
</protein>
<comment type="caution">
    <text evidence="1">The sequence shown here is derived from an EMBL/GenBank/DDBJ whole genome shotgun (WGS) entry which is preliminary data.</text>
</comment>
<accession>A0A7J8GR30</accession>
<dbReference type="AlphaFoldDB" id="A0A7J8GR30"/>
<dbReference type="EMBL" id="JACASF010000008">
    <property type="protein sequence ID" value="KAF6462368.1"/>
    <property type="molecule type" value="Genomic_DNA"/>
</dbReference>
<reference evidence="1 2" key="1">
    <citation type="journal article" date="2020" name="Nature">
        <title>Six reference-quality genomes reveal evolution of bat adaptations.</title>
        <authorList>
            <person name="Jebb D."/>
            <person name="Huang Z."/>
            <person name="Pippel M."/>
            <person name="Hughes G.M."/>
            <person name="Lavrichenko K."/>
            <person name="Devanna P."/>
            <person name="Winkler S."/>
            <person name="Jermiin L.S."/>
            <person name="Skirmuntt E.C."/>
            <person name="Katzourakis A."/>
            <person name="Burkitt-Gray L."/>
            <person name="Ray D.A."/>
            <person name="Sullivan K.A.M."/>
            <person name="Roscito J.G."/>
            <person name="Kirilenko B.M."/>
            <person name="Davalos L.M."/>
            <person name="Corthals A.P."/>
            <person name="Power M.L."/>
            <person name="Jones G."/>
            <person name="Ransome R.D."/>
            <person name="Dechmann D.K.N."/>
            <person name="Locatelli A.G."/>
            <person name="Puechmaille S.J."/>
            <person name="Fedrigo O."/>
            <person name="Jarvis E.D."/>
            <person name="Hiller M."/>
            <person name="Vernes S.C."/>
            <person name="Myers E.W."/>
            <person name="Teeling E.C."/>
        </authorList>
    </citation>
    <scope>NUCLEOTIDE SEQUENCE [LARGE SCALE GENOMIC DNA]</scope>
    <source>
        <strain evidence="1">MMolMol1</strain>
        <tissue evidence="1">Muscle</tissue>
    </source>
</reference>
<sequence length="147" mass="16597">MSVSLPAFPFLYAAGTFDGHILHLPRRSGGALSTLTLSRFLWKLSSGAHSRHRLVNEEQRGKYTRRTKLCGQRQAGCQPRVTRTRLLPRETPPCGDSCWRSVSSHLLCSSLNDRGRCTVFVRMQIPQKQDKMLGKLMLLVVQCKCVL</sequence>
<evidence type="ECO:0000313" key="1">
    <source>
        <dbReference type="EMBL" id="KAF6462368.1"/>
    </source>
</evidence>
<dbReference type="InParanoid" id="A0A7J8GR30"/>
<evidence type="ECO:0000313" key="2">
    <source>
        <dbReference type="Proteomes" id="UP000550707"/>
    </source>
</evidence>